<dbReference type="Proteomes" id="UP001606210">
    <property type="component" value="Unassembled WGS sequence"/>
</dbReference>
<accession>A0ABW7F1N0</accession>
<keyword evidence="1" id="KW-0732">Signal</keyword>
<dbReference type="RefSeq" id="WP_394477211.1">
    <property type="nucleotide sequence ID" value="NZ_JBIGHV010000002.1"/>
</dbReference>
<dbReference type="PANTHER" id="PTHR37953">
    <property type="entry name" value="UPF0127 PROTEIN MJ1496"/>
    <property type="match status" value="1"/>
</dbReference>
<proteinExistence type="predicted"/>
<gene>
    <name evidence="2" type="ORF">ACG00Y_06815</name>
</gene>
<evidence type="ECO:0000313" key="3">
    <source>
        <dbReference type="Proteomes" id="UP001606210"/>
    </source>
</evidence>
<dbReference type="Pfam" id="PF02643">
    <property type="entry name" value="DUF192"/>
    <property type="match status" value="1"/>
</dbReference>
<reference evidence="2 3" key="1">
    <citation type="submission" date="2024-08" db="EMBL/GenBank/DDBJ databases">
        <authorList>
            <person name="Lu H."/>
        </authorList>
    </citation>
    <scope>NUCLEOTIDE SEQUENCE [LARGE SCALE GENOMIC DNA]</scope>
    <source>
        <strain evidence="2 3">LYH14W</strain>
    </source>
</reference>
<name>A0ABW7F1N0_9BURK</name>
<evidence type="ECO:0000256" key="1">
    <source>
        <dbReference type="SAM" id="SignalP"/>
    </source>
</evidence>
<feature type="signal peptide" evidence="1">
    <location>
        <begin position="1"/>
        <end position="21"/>
    </location>
</feature>
<dbReference type="PANTHER" id="PTHR37953:SF1">
    <property type="entry name" value="UPF0127 PROTEIN MJ1496"/>
    <property type="match status" value="1"/>
</dbReference>
<evidence type="ECO:0000313" key="2">
    <source>
        <dbReference type="EMBL" id="MFG6429615.1"/>
    </source>
</evidence>
<dbReference type="InterPro" id="IPR003795">
    <property type="entry name" value="DUF192"/>
</dbReference>
<dbReference type="Gene3D" id="2.60.120.1140">
    <property type="entry name" value="Protein of unknown function DUF192"/>
    <property type="match status" value="1"/>
</dbReference>
<comment type="caution">
    <text evidence="2">The sequence shown here is derived from an EMBL/GenBank/DDBJ whole genome shotgun (WGS) entry which is preliminary data.</text>
</comment>
<keyword evidence="3" id="KW-1185">Reference proteome</keyword>
<dbReference type="EMBL" id="JBIGHV010000002">
    <property type="protein sequence ID" value="MFG6429615.1"/>
    <property type="molecule type" value="Genomic_DNA"/>
</dbReference>
<feature type="chain" id="PRO_5046244916" evidence="1">
    <location>
        <begin position="22"/>
        <end position="145"/>
    </location>
</feature>
<sequence length="145" mass="15782">MICIKAFAFAALGLVAGMTSAQDAPQKLRSIPLTAGMHVIQAEVAITPEQRAIGLMHRKEMATNNGMLFVFEEAQQQCFWMRNTLLPLSIAFVADDGTVVNIADMKPLDETSHCSAKPVRYALEMNKGWFAKRGVKAGSKLGGLK</sequence>
<organism evidence="2 3">
    <name type="scientific">Pelomonas parva</name>
    <dbReference type="NCBI Taxonomy" id="3299032"/>
    <lineage>
        <taxon>Bacteria</taxon>
        <taxon>Pseudomonadati</taxon>
        <taxon>Pseudomonadota</taxon>
        <taxon>Betaproteobacteria</taxon>
        <taxon>Burkholderiales</taxon>
        <taxon>Sphaerotilaceae</taxon>
        <taxon>Roseateles</taxon>
    </lineage>
</organism>
<protein>
    <submittedName>
        <fullName evidence="2">DUF192 domain-containing protein</fullName>
    </submittedName>
</protein>
<dbReference type="InterPro" id="IPR038695">
    <property type="entry name" value="Saro_0823-like_sf"/>
</dbReference>